<proteinExistence type="predicted"/>
<sequence>MKKITVLFVLSLAIISCKKEAKTITKIDPTTGDTIKIEVANEADSIKMIKEMSAKAAIKDSAGYFVQNFNLEKGKTYPFTTFQKESISAVAPNGEKQNMTRETTDEVNFTVNNFAQDIYDITINFASKKTSQTAQGKTVSVDTKKPAPTEEGLKNKWTLDKAMVGNKLNMKMSKQGKIISITGFEPAYSKFSATINSLTKDANIRKQLLAESKSGFNEKNLTEQFSKNIMILPKKGAKIGDKWSVSENASADGKVKVTTNYTLKKIENGVAEITLTGGIPKQNQKNTMNGVTRSISSDFSQNGSLKFDVNSGWIVNQNIDVKTTQKETINDGKQSQSMTTTTNSSVIVNP</sequence>
<dbReference type="Pfam" id="PF19777">
    <property type="entry name" value="DUF6263"/>
    <property type="match status" value="1"/>
</dbReference>
<gene>
    <name evidence="2" type="ORF">HNQ03_001959</name>
</gene>
<dbReference type="EMBL" id="JABSNO010000013">
    <property type="protein sequence ID" value="NRS92878.1"/>
    <property type="molecule type" value="Genomic_DNA"/>
</dbReference>
<name>A0A8J8G7E7_9FLAO</name>
<dbReference type="RefSeq" id="WP_173779460.1">
    <property type="nucleotide sequence ID" value="NZ_JABSNO010000013.1"/>
</dbReference>
<evidence type="ECO:0000313" key="3">
    <source>
        <dbReference type="Proteomes" id="UP000610746"/>
    </source>
</evidence>
<reference evidence="2" key="1">
    <citation type="submission" date="2020-05" db="EMBL/GenBank/DDBJ databases">
        <title>Genomic Encyclopedia of Type Strains, Phase IV (KMG-V): Genome sequencing to study the core and pangenomes of soil and plant-associated prokaryotes.</title>
        <authorList>
            <person name="Whitman W."/>
        </authorList>
    </citation>
    <scope>NUCLEOTIDE SEQUENCE</scope>
    <source>
        <strain evidence="2">16F</strain>
    </source>
</reference>
<comment type="caution">
    <text evidence="2">The sequence shown here is derived from an EMBL/GenBank/DDBJ whole genome shotgun (WGS) entry which is preliminary data.</text>
</comment>
<feature type="compositionally biased region" description="Low complexity" evidence="1">
    <location>
        <begin position="334"/>
        <end position="350"/>
    </location>
</feature>
<organism evidence="2 3">
    <name type="scientific">Frigoriflavimonas asaccharolytica</name>
    <dbReference type="NCBI Taxonomy" id="2735899"/>
    <lineage>
        <taxon>Bacteria</taxon>
        <taxon>Pseudomonadati</taxon>
        <taxon>Bacteroidota</taxon>
        <taxon>Flavobacteriia</taxon>
        <taxon>Flavobacteriales</taxon>
        <taxon>Weeksellaceae</taxon>
        <taxon>Frigoriflavimonas</taxon>
    </lineage>
</organism>
<dbReference type="Proteomes" id="UP000610746">
    <property type="component" value="Unassembled WGS sequence"/>
</dbReference>
<feature type="region of interest" description="Disordered" evidence="1">
    <location>
        <begin position="326"/>
        <end position="350"/>
    </location>
</feature>
<accession>A0A8J8G7E7</accession>
<keyword evidence="3" id="KW-1185">Reference proteome</keyword>
<evidence type="ECO:0000256" key="1">
    <source>
        <dbReference type="SAM" id="MobiDB-lite"/>
    </source>
</evidence>
<dbReference type="InterPro" id="IPR046230">
    <property type="entry name" value="DUF6263"/>
</dbReference>
<protein>
    <submittedName>
        <fullName evidence="2">Uncharacterized protein</fullName>
    </submittedName>
</protein>
<dbReference type="AlphaFoldDB" id="A0A8J8G7E7"/>
<evidence type="ECO:0000313" key="2">
    <source>
        <dbReference type="EMBL" id="NRS92878.1"/>
    </source>
</evidence>
<dbReference type="PROSITE" id="PS51257">
    <property type="entry name" value="PROKAR_LIPOPROTEIN"/>
    <property type="match status" value="1"/>
</dbReference>